<reference evidence="2" key="1">
    <citation type="submission" date="2013-12" db="EMBL/GenBank/DDBJ databases">
        <authorList>
            <person name="Omoto C.K."/>
            <person name="Sibley D."/>
            <person name="Venepally P."/>
            <person name="Hadjithomas M."/>
            <person name="Karamycheva S."/>
            <person name="Brunk B."/>
            <person name="Roos D."/>
            <person name="Caler E."/>
            <person name="Lorenzi H."/>
        </authorList>
    </citation>
    <scope>NUCLEOTIDE SEQUENCE</scope>
</reference>
<dbReference type="eggNOG" id="KOG4667">
    <property type="taxonomic scope" value="Eukaryota"/>
</dbReference>
<gene>
    <name evidence="2" type="ORF">GNI_073300</name>
</gene>
<accession>A0A023B739</accession>
<proteinExistence type="predicted"/>
<dbReference type="OMA" id="CKDDSIM"/>
<dbReference type="VEuPathDB" id="CryptoDB:GNI_073300"/>
<dbReference type="InterPro" id="IPR000073">
    <property type="entry name" value="AB_hydrolase_1"/>
</dbReference>
<dbReference type="OrthoDB" id="447252at2759"/>
<protein>
    <submittedName>
        <fullName evidence="2">Alpha/beta hydrolase family protein</fullName>
    </submittedName>
</protein>
<evidence type="ECO:0000313" key="3">
    <source>
        <dbReference type="Proteomes" id="UP000019763"/>
    </source>
</evidence>
<dbReference type="AlphaFoldDB" id="A0A023B739"/>
<keyword evidence="2" id="KW-0378">Hydrolase</keyword>
<keyword evidence="3" id="KW-1185">Reference proteome</keyword>
<evidence type="ECO:0000259" key="1">
    <source>
        <dbReference type="Pfam" id="PF12697"/>
    </source>
</evidence>
<organism evidence="2 3">
    <name type="scientific">Gregarina niphandrodes</name>
    <name type="common">Septate eugregarine</name>
    <dbReference type="NCBI Taxonomy" id="110365"/>
    <lineage>
        <taxon>Eukaryota</taxon>
        <taxon>Sar</taxon>
        <taxon>Alveolata</taxon>
        <taxon>Apicomplexa</taxon>
        <taxon>Conoidasida</taxon>
        <taxon>Gregarinasina</taxon>
        <taxon>Eugregarinorida</taxon>
        <taxon>Gregarinidae</taxon>
        <taxon>Gregarina</taxon>
    </lineage>
</organism>
<name>A0A023B739_GRENI</name>
<comment type="caution">
    <text evidence="2">The sequence shown here is derived from an EMBL/GenBank/DDBJ whole genome shotgun (WGS) entry which is preliminary data.</text>
</comment>
<dbReference type="Gene3D" id="3.40.50.1820">
    <property type="entry name" value="alpha/beta hydrolase"/>
    <property type="match status" value="1"/>
</dbReference>
<dbReference type="SUPFAM" id="SSF53474">
    <property type="entry name" value="alpha/beta-Hydrolases"/>
    <property type="match status" value="1"/>
</dbReference>
<dbReference type="GeneID" id="22912685"/>
<dbReference type="InterPro" id="IPR029058">
    <property type="entry name" value="AB_hydrolase_fold"/>
</dbReference>
<dbReference type="Pfam" id="PF12697">
    <property type="entry name" value="Abhydrolase_6"/>
    <property type="match status" value="1"/>
</dbReference>
<dbReference type="EMBL" id="AFNH02000549">
    <property type="protein sequence ID" value="EZG66963.1"/>
    <property type="molecule type" value="Genomic_DNA"/>
</dbReference>
<dbReference type="GO" id="GO:0016787">
    <property type="term" value="F:hydrolase activity"/>
    <property type="evidence" value="ECO:0007669"/>
    <property type="project" value="UniProtKB-KW"/>
</dbReference>
<dbReference type="RefSeq" id="XP_011130400.1">
    <property type="nucleotide sequence ID" value="XM_011132098.1"/>
</dbReference>
<dbReference type="Proteomes" id="UP000019763">
    <property type="component" value="Unassembled WGS sequence"/>
</dbReference>
<evidence type="ECO:0000313" key="2">
    <source>
        <dbReference type="EMBL" id="EZG66963.1"/>
    </source>
</evidence>
<feature type="domain" description="AB hydrolase-1" evidence="1">
    <location>
        <begin position="11"/>
        <end position="132"/>
    </location>
</feature>
<sequence>MAHRNIRSFQTLVKHSPINTLAFDFHCNGQSTGAKEDWSLGGYQREAYDDLEGVVRWIESRGGRVLIILGHSRGASVVLMHSMEFDHVPYVLSLAARFDPSTGLDPYFKPGDRERLLNGEVHVVECQKQFSDGIPRFISAKCLKQRLAIDMSKLRDLTHTKAIFFVHGASDETIPPSHALLLAATLAGKETPGLTDGDLSDSVLAQSDLTEVTNPAGVKGFVKIVGDANHSLKSPHGKKGFEPLLELMSVIYDQIRMIENCSMCLHTAPHMP</sequence>